<comment type="caution">
    <text evidence="1">The sequence shown here is derived from an EMBL/GenBank/DDBJ whole genome shotgun (WGS) entry which is preliminary data.</text>
</comment>
<dbReference type="EMBL" id="SHKI01000005">
    <property type="protein sequence ID" value="RZT64718.1"/>
    <property type="molecule type" value="Genomic_DNA"/>
</dbReference>
<protein>
    <submittedName>
        <fullName evidence="1">2-hydroxychromene-2-carboxylate isomerase</fullName>
    </submittedName>
</protein>
<dbReference type="SUPFAM" id="SSF52833">
    <property type="entry name" value="Thioredoxin-like"/>
    <property type="match status" value="1"/>
</dbReference>
<keyword evidence="1" id="KW-0413">Isomerase</keyword>
<evidence type="ECO:0000313" key="2">
    <source>
        <dbReference type="Proteomes" id="UP000291832"/>
    </source>
</evidence>
<dbReference type="InterPro" id="IPR036249">
    <property type="entry name" value="Thioredoxin-like_sf"/>
</dbReference>
<name>A0A4Q7TXV9_9MICO</name>
<dbReference type="RefSeq" id="WP_130454307.1">
    <property type="nucleotide sequence ID" value="NZ_QYAG01000001.1"/>
</dbReference>
<dbReference type="AlphaFoldDB" id="A0A4Q7TXV9"/>
<proteinExistence type="predicted"/>
<organism evidence="1 2">
    <name type="scientific">Leucobacter luti</name>
    <dbReference type="NCBI Taxonomy" id="340320"/>
    <lineage>
        <taxon>Bacteria</taxon>
        <taxon>Bacillati</taxon>
        <taxon>Actinomycetota</taxon>
        <taxon>Actinomycetes</taxon>
        <taxon>Micrococcales</taxon>
        <taxon>Microbacteriaceae</taxon>
        <taxon>Leucobacter</taxon>
    </lineage>
</organism>
<gene>
    <name evidence="1" type="ORF">EV139_2141</name>
</gene>
<dbReference type="Gene3D" id="3.40.30.10">
    <property type="entry name" value="Glutaredoxin"/>
    <property type="match status" value="1"/>
</dbReference>
<dbReference type="GO" id="GO:0016853">
    <property type="term" value="F:isomerase activity"/>
    <property type="evidence" value="ECO:0007669"/>
    <property type="project" value="UniProtKB-KW"/>
</dbReference>
<accession>A0A4Q7TXV9</accession>
<evidence type="ECO:0000313" key="1">
    <source>
        <dbReference type="EMBL" id="RZT64718.1"/>
    </source>
</evidence>
<dbReference type="Proteomes" id="UP000291832">
    <property type="component" value="Unassembled WGS sequence"/>
</dbReference>
<sequence>MSVTPPANSGPQVEFWFDAVCPWCWMTSRWLQEVAIERGFSIVWHPVSLEILNEHRDTGDHAPNFRIGLHLGRVIEAARRAHGDQVVGGLYAGFGKRFHPEASRDEAAIIAETLAEVGLPATLAAAAADASLDATLRANTDHALEIAGPDVGVPVISVDGTAFFGPVVTPSPTGEAALQLWDGIFAAANVPGFYELKRGRTAGPQF</sequence>
<keyword evidence="2" id="KW-1185">Reference proteome</keyword>
<dbReference type="Pfam" id="PF22234">
    <property type="entry name" value="Rv2466c-like"/>
    <property type="match status" value="1"/>
</dbReference>
<reference evidence="1 2" key="1">
    <citation type="journal article" date="2015" name="Stand. Genomic Sci.">
        <title>Genomic Encyclopedia of Bacterial and Archaeal Type Strains, Phase III: the genomes of soil and plant-associated and newly described type strains.</title>
        <authorList>
            <person name="Whitman W.B."/>
            <person name="Woyke T."/>
            <person name="Klenk H.P."/>
            <person name="Zhou Y."/>
            <person name="Lilburn T.G."/>
            <person name="Beck B.J."/>
            <person name="De Vos P."/>
            <person name="Vandamme P."/>
            <person name="Eisen J.A."/>
            <person name="Garrity G."/>
            <person name="Hugenholtz P."/>
            <person name="Kyrpides N.C."/>
        </authorList>
    </citation>
    <scope>NUCLEOTIDE SEQUENCE [LARGE SCALE GENOMIC DNA]</scope>
    <source>
        <strain evidence="1 2">RF6</strain>
    </source>
</reference>
<dbReference type="InterPro" id="IPR053977">
    <property type="entry name" value="Rv2466c-like"/>
</dbReference>
<dbReference type="OrthoDB" id="4125991at2"/>